<dbReference type="GO" id="GO:0005524">
    <property type="term" value="F:ATP binding"/>
    <property type="evidence" value="ECO:0007669"/>
    <property type="project" value="UniProtKB-KW"/>
</dbReference>
<evidence type="ECO:0000256" key="3">
    <source>
        <dbReference type="ARBA" id="ARBA00022695"/>
    </source>
</evidence>
<dbReference type="InterPro" id="IPR003593">
    <property type="entry name" value="AAA+_ATPase"/>
</dbReference>
<reference evidence="14" key="1">
    <citation type="submission" date="2011-01" db="EMBL/GenBank/DDBJ databases">
        <title>Complete sequence of chromosome of Acidobacterium sp. MP5ACTX9.</title>
        <authorList>
            <consortium name="US DOE Joint Genome Institute"/>
            <person name="Lucas S."/>
            <person name="Copeland A."/>
            <person name="Lapidus A."/>
            <person name="Cheng J.-F."/>
            <person name="Goodwin L."/>
            <person name="Pitluck S."/>
            <person name="Teshima H."/>
            <person name="Detter J.C."/>
            <person name="Han C."/>
            <person name="Tapia R."/>
            <person name="Land M."/>
            <person name="Hauser L."/>
            <person name="Kyrpides N."/>
            <person name="Ivanova N."/>
            <person name="Ovchinnikova G."/>
            <person name="Pagani I."/>
            <person name="Rawat S.R."/>
            <person name="Mannisto M."/>
            <person name="Haggblom M.M."/>
            <person name="Woyke T."/>
        </authorList>
    </citation>
    <scope>NUCLEOTIDE SEQUENCE [LARGE SCALE GENOMIC DNA]</scope>
    <source>
        <strain evidence="14">MP5ACTX9</strain>
    </source>
</reference>
<dbReference type="SMART" id="SM00382">
    <property type="entry name" value="AAA"/>
    <property type="match status" value="1"/>
</dbReference>
<dbReference type="Gene3D" id="1.20.272.10">
    <property type="match status" value="1"/>
</dbReference>
<dbReference type="Gene3D" id="1.10.8.60">
    <property type="match status" value="1"/>
</dbReference>
<dbReference type="GO" id="GO:0046872">
    <property type="term" value="F:metal ion binding"/>
    <property type="evidence" value="ECO:0007669"/>
    <property type="project" value="UniProtKB-KW"/>
</dbReference>
<dbReference type="Pfam" id="PF22608">
    <property type="entry name" value="DNAX_ATPase_lid"/>
    <property type="match status" value="1"/>
</dbReference>
<keyword evidence="9 11" id="KW-0239">DNA-directed DNA polymerase</keyword>
<dbReference type="Gene3D" id="3.40.50.300">
    <property type="entry name" value="P-loop containing nucleotide triphosphate hydrolases"/>
    <property type="match status" value="1"/>
</dbReference>
<dbReference type="InterPro" id="IPR008921">
    <property type="entry name" value="DNA_pol3_clamp-load_cplx_C"/>
</dbReference>
<evidence type="ECO:0000256" key="9">
    <source>
        <dbReference type="ARBA" id="ARBA00022932"/>
    </source>
</evidence>
<organism evidence="14">
    <name type="scientific">Granulicella tundricola (strain ATCC BAA-1859 / DSM 23138 / MP5ACTX9)</name>
    <dbReference type="NCBI Taxonomy" id="1198114"/>
    <lineage>
        <taxon>Bacteria</taxon>
        <taxon>Pseudomonadati</taxon>
        <taxon>Acidobacteriota</taxon>
        <taxon>Terriglobia</taxon>
        <taxon>Terriglobales</taxon>
        <taxon>Acidobacteriaceae</taxon>
        <taxon>Granulicella</taxon>
    </lineage>
</organism>
<dbReference type="InterPro" id="IPR022754">
    <property type="entry name" value="DNA_pol_III_gamma-3"/>
</dbReference>
<gene>
    <name evidence="11" type="primary">dnaX</name>
    <name evidence="13" type="ordered locus">AciX9_1923</name>
</gene>
<dbReference type="KEGG" id="acm:AciX9_1923"/>
<evidence type="ECO:0000256" key="11">
    <source>
        <dbReference type="RuleBase" id="RU364063"/>
    </source>
</evidence>
<dbReference type="STRING" id="1198114.AciX9_1923"/>
<dbReference type="GO" id="GO:0006261">
    <property type="term" value="P:DNA-templated DNA replication"/>
    <property type="evidence" value="ECO:0007669"/>
    <property type="project" value="TreeGrafter"/>
</dbReference>
<dbReference type="InterPro" id="IPR027417">
    <property type="entry name" value="P-loop_NTPase"/>
</dbReference>
<evidence type="ECO:0000256" key="5">
    <source>
        <dbReference type="ARBA" id="ARBA00022723"/>
    </source>
</evidence>
<evidence type="ECO:0000256" key="7">
    <source>
        <dbReference type="ARBA" id="ARBA00022833"/>
    </source>
</evidence>
<dbReference type="InterPro" id="IPR012763">
    <property type="entry name" value="DNA_pol_III_sug/sutau_N"/>
</dbReference>
<dbReference type="SUPFAM" id="SSF48019">
    <property type="entry name" value="post-AAA+ oligomerization domain-like"/>
    <property type="match status" value="1"/>
</dbReference>
<comment type="subunit">
    <text evidence="11">DNA polymerase III contains a core (composed of alpha, epsilon and theta chains) that associates with a tau subunit. This core dimerizes to form the POLIII' complex. PolIII' associates with the gamma complex (composed of gamma, delta, delta', psi and chi chains) and with the beta chain to form the complete DNA polymerase III complex.</text>
</comment>
<sequence>MGYQVLARKYRPQRFADVAGQDHVTVTLMNALTQNRIAHGYIFSGHRGIGKTTIARILACALNCRNAIGSAVRPTPEPCEVCESCVEIRAGNSVDVIEIDAATNRGIDEIRELRDAARYRPSRDRFKIYILDEAHQITDAAFNALLKTLEEPPDHIVFMMATTQPEDIPQTVRSRCQHFSFHAVKLVDILSELRGIAEHEGVDADEGALSLLAEAGDGSMRDALSIMDQAIASAPMIDGKARLDAGQIRELMGSVPNAVFERIMQAVDQNRSAEVMTVANELLDAGNSPAQLARQAVRYLRSCVIAKITGLTADGDSSTELLQISADEQRRAARTAALFSEEELTRFLQVMLRTFDELGYRQEQRFHFELGLLKLVHLRRLLPVEEVLSSLSGAGPRPGARAVSAPAATAALPAPAAAARPVVSEPVKPAFSPFEKDSQKRRYDGVAAGPAAVVAAPVVPPPVVSAPPVVSPPPVVTPAPAVEPVVVAVASPPVAVEEPLKVSEPVPVPAAVPVPGPLALEVPSDEEERVEAEPDVAIPSPVFEPVAAAVTSGEAAAMQRPVVEALSAAGQGSASDAMNDSVWTLADGELRVQTDVSKTMLPVIMNPEAEKIAKAALREVGHGALKLVLLARAGGKAAAEKKPRTAKSGSAEAKAAQHPMVVEAKRLFEAEIQTVIDLSE</sequence>
<dbReference type="OrthoDB" id="9810148at2"/>
<evidence type="ECO:0000256" key="6">
    <source>
        <dbReference type="ARBA" id="ARBA00022741"/>
    </source>
</evidence>
<keyword evidence="7" id="KW-0862">Zinc</keyword>
<evidence type="ECO:0000313" key="14">
    <source>
        <dbReference type="Proteomes" id="UP000000343"/>
    </source>
</evidence>
<dbReference type="GO" id="GO:0009360">
    <property type="term" value="C:DNA polymerase III complex"/>
    <property type="evidence" value="ECO:0007669"/>
    <property type="project" value="InterPro"/>
</dbReference>
<keyword evidence="5" id="KW-0479">Metal-binding</keyword>
<dbReference type="RefSeq" id="WP_013580288.1">
    <property type="nucleotide sequence ID" value="NC_015064.1"/>
</dbReference>
<protein>
    <recommendedName>
        <fullName evidence="11">DNA polymerase III subunit gamma/tau</fullName>
        <ecNumber evidence="11">2.7.7.7</ecNumber>
    </recommendedName>
</protein>
<dbReference type="EMBL" id="CP002480">
    <property type="protein sequence ID" value="ADW68969.1"/>
    <property type="molecule type" value="Genomic_DNA"/>
</dbReference>
<evidence type="ECO:0000256" key="2">
    <source>
        <dbReference type="ARBA" id="ARBA00022679"/>
    </source>
</evidence>
<evidence type="ECO:0000256" key="8">
    <source>
        <dbReference type="ARBA" id="ARBA00022840"/>
    </source>
</evidence>
<dbReference type="CDD" id="cd18137">
    <property type="entry name" value="HLD_clamp_pol_III_gamma_tau"/>
    <property type="match status" value="1"/>
</dbReference>
<accession>E8X0L8</accession>
<dbReference type="PANTHER" id="PTHR11669">
    <property type="entry name" value="REPLICATION FACTOR C / DNA POLYMERASE III GAMMA-TAU SUBUNIT"/>
    <property type="match status" value="1"/>
</dbReference>
<proteinExistence type="inferred from homology"/>
<keyword evidence="6 11" id="KW-0547">Nucleotide-binding</keyword>
<dbReference type="CDD" id="cd00009">
    <property type="entry name" value="AAA"/>
    <property type="match status" value="1"/>
</dbReference>
<comment type="function">
    <text evidence="11">DNA polymerase III is a complex, multichain enzyme responsible for most of the replicative synthesis in bacteria. This DNA polymerase also exhibits 3' to 5' exonuclease activity.</text>
</comment>
<evidence type="ECO:0000256" key="10">
    <source>
        <dbReference type="ARBA" id="ARBA00049244"/>
    </source>
</evidence>
<dbReference type="Proteomes" id="UP000000343">
    <property type="component" value="Chromosome"/>
</dbReference>
<dbReference type="InterPro" id="IPR050238">
    <property type="entry name" value="DNA_Rep/Repair_Clamp_Loader"/>
</dbReference>
<evidence type="ECO:0000256" key="4">
    <source>
        <dbReference type="ARBA" id="ARBA00022705"/>
    </source>
</evidence>
<dbReference type="SUPFAM" id="SSF52540">
    <property type="entry name" value="P-loop containing nucleoside triphosphate hydrolases"/>
    <property type="match status" value="1"/>
</dbReference>
<dbReference type="PANTHER" id="PTHR11669:SF0">
    <property type="entry name" value="PROTEIN STICHEL-LIKE 2"/>
    <property type="match status" value="1"/>
</dbReference>
<dbReference type="eggNOG" id="COG2812">
    <property type="taxonomic scope" value="Bacteria"/>
</dbReference>
<keyword evidence="3 11" id="KW-0548">Nucleotidyltransferase</keyword>
<dbReference type="HOGENOM" id="CLU_006229_0_7_0"/>
<evidence type="ECO:0000256" key="1">
    <source>
        <dbReference type="ARBA" id="ARBA00006360"/>
    </source>
</evidence>
<dbReference type="InterPro" id="IPR045085">
    <property type="entry name" value="HLD_clamp_pol_III_gamma_tau"/>
</dbReference>
<dbReference type="Pfam" id="PF13177">
    <property type="entry name" value="DNA_pol3_delta2"/>
    <property type="match status" value="1"/>
</dbReference>
<feature type="domain" description="AAA+ ATPase" evidence="12">
    <location>
        <begin position="37"/>
        <end position="185"/>
    </location>
</feature>
<dbReference type="AlphaFoldDB" id="E8X0L8"/>
<evidence type="ECO:0000259" key="12">
    <source>
        <dbReference type="SMART" id="SM00382"/>
    </source>
</evidence>
<keyword evidence="2 11" id="KW-0808">Transferase</keyword>
<dbReference type="Pfam" id="PF12169">
    <property type="entry name" value="DNA_pol3_gamma3"/>
    <property type="match status" value="1"/>
</dbReference>
<dbReference type="GO" id="GO:0003677">
    <property type="term" value="F:DNA binding"/>
    <property type="evidence" value="ECO:0007669"/>
    <property type="project" value="InterPro"/>
</dbReference>
<keyword evidence="8 11" id="KW-0067">ATP-binding</keyword>
<keyword evidence="4 11" id="KW-0235">DNA replication</keyword>
<dbReference type="GO" id="GO:0003887">
    <property type="term" value="F:DNA-directed DNA polymerase activity"/>
    <property type="evidence" value="ECO:0007669"/>
    <property type="project" value="UniProtKB-KW"/>
</dbReference>
<evidence type="ECO:0000313" key="13">
    <source>
        <dbReference type="EMBL" id="ADW68969.1"/>
    </source>
</evidence>
<keyword evidence="14" id="KW-1185">Reference proteome</keyword>
<dbReference type="NCBIfam" id="TIGR02397">
    <property type="entry name" value="dnaX_nterm"/>
    <property type="match status" value="1"/>
</dbReference>
<comment type="similarity">
    <text evidence="1 11">Belongs to the DnaX/STICHEL family.</text>
</comment>
<dbReference type="FunFam" id="3.40.50.300:FF:000014">
    <property type="entry name" value="DNA polymerase III subunit gamma/tau"/>
    <property type="match status" value="1"/>
</dbReference>
<comment type="catalytic activity">
    <reaction evidence="10 11">
        <text>DNA(n) + a 2'-deoxyribonucleoside 5'-triphosphate = DNA(n+1) + diphosphate</text>
        <dbReference type="Rhea" id="RHEA:22508"/>
        <dbReference type="Rhea" id="RHEA-COMP:17339"/>
        <dbReference type="Rhea" id="RHEA-COMP:17340"/>
        <dbReference type="ChEBI" id="CHEBI:33019"/>
        <dbReference type="ChEBI" id="CHEBI:61560"/>
        <dbReference type="ChEBI" id="CHEBI:173112"/>
        <dbReference type="EC" id="2.7.7.7"/>
    </reaction>
</comment>
<name>E8X0L8_GRATM</name>
<dbReference type="PaxDb" id="1198114-AciX9_1923"/>
<dbReference type="EC" id="2.7.7.7" evidence="11"/>